<feature type="compositionally biased region" description="Gly residues" evidence="1">
    <location>
        <begin position="21"/>
        <end position="41"/>
    </location>
</feature>
<gene>
    <name evidence="2" type="ORF">HZH68_002595</name>
</gene>
<organism evidence="2 3">
    <name type="scientific">Vespula germanica</name>
    <name type="common">German yellow jacket</name>
    <name type="synonym">Paravespula germanica</name>
    <dbReference type="NCBI Taxonomy" id="30212"/>
    <lineage>
        <taxon>Eukaryota</taxon>
        <taxon>Metazoa</taxon>
        <taxon>Ecdysozoa</taxon>
        <taxon>Arthropoda</taxon>
        <taxon>Hexapoda</taxon>
        <taxon>Insecta</taxon>
        <taxon>Pterygota</taxon>
        <taxon>Neoptera</taxon>
        <taxon>Endopterygota</taxon>
        <taxon>Hymenoptera</taxon>
        <taxon>Apocrita</taxon>
        <taxon>Aculeata</taxon>
        <taxon>Vespoidea</taxon>
        <taxon>Vespidae</taxon>
        <taxon>Vespinae</taxon>
        <taxon>Vespula</taxon>
    </lineage>
</organism>
<dbReference type="EMBL" id="JACSDZ010000002">
    <property type="protein sequence ID" value="KAF7414106.1"/>
    <property type="molecule type" value="Genomic_DNA"/>
</dbReference>
<proteinExistence type="predicted"/>
<dbReference type="AlphaFoldDB" id="A0A834NMQ3"/>
<keyword evidence="3" id="KW-1185">Reference proteome</keyword>
<feature type="compositionally biased region" description="Basic and acidic residues" evidence="1">
    <location>
        <begin position="1"/>
        <end position="20"/>
    </location>
</feature>
<protein>
    <submittedName>
        <fullName evidence="2">Uncharacterized protein</fullName>
    </submittedName>
</protein>
<sequence>MRLNKSIRDGGEREGGRGSGEEGGGGGEEGGRGGGGGGGAEGRSESGLFRKAKAVYGRFDNGTELFMTPLRIISKNCPHESKSGIRNKDKHHAVKRYKSFSIRNSRNSRLHGSTSGPSVSLLYALLQESQKLNVTGN</sequence>
<accession>A0A834NMQ3</accession>
<name>A0A834NMQ3_VESGE</name>
<dbReference type="Proteomes" id="UP000617340">
    <property type="component" value="Unassembled WGS sequence"/>
</dbReference>
<feature type="region of interest" description="Disordered" evidence="1">
    <location>
        <begin position="1"/>
        <end position="45"/>
    </location>
</feature>
<evidence type="ECO:0000256" key="1">
    <source>
        <dbReference type="SAM" id="MobiDB-lite"/>
    </source>
</evidence>
<reference evidence="2" key="1">
    <citation type="journal article" date="2020" name="G3 (Bethesda)">
        <title>High-Quality Assemblies for Three Invasive Social Wasps from the &lt;i&gt;Vespula&lt;/i&gt; Genus.</title>
        <authorList>
            <person name="Harrop T.W.R."/>
            <person name="Guhlin J."/>
            <person name="McLaughlin G.M."/>
            <person name="Permina E."/>
            <person name="Stockwell P."/>
            <person name="Gilligan J."/>
            <person name="Le Lec M.F."/>
            <person name="Gruber M.A.M."/>
            <person name="Quinn O."/>
            <person name="Lovegrove M."/>
            <person name="Duncan E.J."/>
            <person name="Remnant E.J."/>
            <person name="Van Eeckhoven J."/>
            <person name="Graham B."/>
            <person name="Knapp R.A."/>
            <person name="Langford K.W."/>
            <person name="Kronenberg Z."/>
            <person name="Press M.O."/>
            <person name="Eacker S.M."/>
            <person name="Wilson-Rankin E.E."/>
            <person name="Purcell J."/>
            <person name="Lester P.J."/>
            <person name="Dearden P.K."/>
        </authorList>
    </citation>
    <scope>NUCLEOTIDE SEQUENCE</scope>
    <source>
        <strain evidence="2">Linc-1</strain>
    </source>
</reference>
<evidence type="ECO:0000313" key="3">
    <source>
        <dbReference type="Proteomes" id="UP000617340"/>
    </source>
</evidence>
<evidence type="ECO:0000313" key="2">
    <source>
        <dbReference type="EMBL" id="KAF7414106.1"/>
    </source>
</evidence>
<comment type="caution">
    <text evidence="2">The sequence shown here is derived from an EMBL/GenBank/DDBJ whole genome shotgun (WGS) entry which is preliminary data.</text>
</comment>